<evidence type="ECO:0000313" key="2">
    <source>
        <dbReference type="Proteomes" id="UP000306409"/>
    </source>
</evidence>
<gene>
    <name evidence="1" type="ORF">EHE19_012625</name>
</gene>
<dbReference type="AlphaFoldDB" id="A0A4U7JI07"/>
<proteinExistence type="predicted"/>
<dbReference type="KEGG" id="rher:EHE19_012625"/>
<dbReference type="RefSeq" id="WP_137697875.1">
    <property type="nucleotide sequence ID" value="NZ_CP061336.1"/>
</dbReference>
<dbReference type="Gene3D" id="3.90.70.10">
    <property type="entry name" value="Cysteine proteinases"/>
    <property type="match status" value="1"/>
</dbReference>
<protein>
    <submittedName>
        <fullName evidence="1">Uncharacterized protein</fullName>
    </submittedName>
</protein>
<organism evidence="1 2">
    <name type="scientific">Ruminiclostridium herbifermentans</name>
    <dbReference type="NCBI Taxonomy" id="2488810"/>
    <lineage>
        <taxon>Bacteria</taxon>
        <taxon>Bacillati</taxon>
        <taxon>Bacillota</taxon>
        <taxon>Clostridia</taxon>
        <taxon>Eubacteriales</taxon>
        <taxon>Oscillospiraceae</taxon>
        <taxon>Ruminiclostridium</taxon>
    </lineage>
</organism>
<evidence type="ECO:0000313" key="1">
    <source>
        <dbReference type="EMBL" id="QNU65754.1"/>
    </source>
</evidence>
<sequence>MEYTDGTRVGHAVSVVGYRSAKDSNNKLYQYIYIADGWYSTLRYICISDTQYFKDTYSTVLTFK</sequence>
<keyword evidence="2" id="KW-1185">Reference proteome</keyword>
<dbReference type="Proteomes" id="UP000306409">
    <property type="component" value="Chromosome"/>
</dbReference>
<name>A0A4U7JI07_9FIRM</name>
<accession>A0A4U7JI07</accession>
<reference evidence="1 2" key="1">
    <citation type="submission" date="2020-09" db="EMBL/GenBank/DDBJ databases">
        <title>Characterization and genome sequencing of Ruminiclostridium sp. nov. MA18.</title>
        <authorList>
            <person name="Rettenmaier R."/>
            <person name="Kowollik M.-L."/>
            <person name="Liebl W."/>
            <person name="Zverlov V."/>
        </authorList>
    </citation>
    <scope>NUCLEOTIDE SEQUENCE [LARGE SCALE GENOMIC DNA]</scope>
    <source>
        <strain evidence="1 2">MA18</strain>
    </source>
</reference>
<dbReference type="EMBL" id="CP061336">
    <property type="protein sequence ID" value="QNU65754.1"/>
    <property type="molecule type" value="Genomic_DNA"/>
</dbReference>